<dbReference type="AlphaFoldDB" id="A7S5F5"/>
<dbReference type="SUPFAM" id="SSF56436">
    <property type="entry name" value="C-type lectin-like"/>
    <property type="match status" value="1"/>
</dbReference>
<accession>A7S5F5</accession>
<dbReference type="InParanoid" id="A7S5F5"/>
<dbReference type="GO" id="GO:0038187">
    <property type="term" value="F:pattern recognition receptor activity"/>
    <property type="evidence" value="ECO:0000318"/>
    <property type="project" value="GO_Central"/>
</dbReference>
<evidence type="ECO:0000313" key="4">
    <source>
        <dbReference type="Proteomes" id="UP000001593"/>
    </source>
</evidence>
<dbReference type="SMART" id="SM00034">
    <property type="entry name" value="CLECT"/>
    <property type="match status" value="1"/>
</dbReference>
<evidence type="ECO:0000259" key="2">
    <source>
        <dbReference type="PROSITE" id="PS50041"/>
    </source>
</evidence>
<reference evidence="3 4" key="1">
    <citation type="journal article" date="2007" name="Science">
        <title>Sea anemone genome reveals ancestral eumetazoan gene repertoire and genomic organization.</title>
        <authorList>
            <person name="Putnam N.H."/>
            <person name="Srivastava M."/>
            <person name="Hellsten U."/>
            <person name="Dirks B."/>
            <person name="Chapman J."/>
            <person name="Salamov A."/>
            <person name="Terry A."/>
            <person name="Shapiro H."/>
            <person name="Lindquist E."/>
            <person name="Kapitonov V.V."/>
            <person name="Jurka J."/>
            <person name="Genikhovich G."/>
            <person name="Grigoriev I.V."/>
            <person name="Lucas S.M."/>
            <person name="Steele R.E."/>
            <person name="Finnerty J.R."/>
            <person name="Technau U."/>
            <person name="Martindale M.Q."/>
            <person name="Rokhsar D.S."/>
        </authorList>
    </citation>
    <scope>NUCLEOTIDE SEQUENCE [LARGE SCALE GENOMIC DNA]</scope>
    <source>
        <strain evidence="4">CH2 X CH6</strain>
    </source>
</reference>
<dbReference type="PhylomeDB" id="A7S5F5"/>
<evidence type="ECO:0000313" key="3">
    <source>
        <dbReference type="EMBL" id="EDO41076.1"/>
    </source>
</evidence>
<sequence>MYEKAPRRPHGNRVPRRPHGDRGNAPFSYLNSATETTRKSRQCPVFIFKQCHGDHTEIEDYKPCHPLKKCKLFTRKALDDNWYQLGSKKFKAFSKQKTWEKARAACGGIGASLASVTNEIESQLIGQVMLSLIKIDVKETFSPMAYWKLDGTDPPSSGLRLAGNVEYVQDEDIKTTVLYFPGTPGDYATTPRYDFSSISVTIAMWVKAFEMNNTYLYSYWDRGKYVFRLEMSRHKNLVFTLFGSATSISGGIFIDGVTVKQQNMAGESVQSSAGVTEYFIGWRKDAGYPIHARIAHLMLFDKAISTERLNLVQEATDGKEVWLGLNDKTTEGNFFWQDSEPASYQNFAPGCVVARDSDEGKWADTLCDVKRPYICMKPA</sequence>
<dbReference type="Gene3D" id="3.10.100.10">
    <property type="entry name" value="Mannose-Binding Protein A, subunit A"/>
    <property type="match status" value="2"/>
</dbReference>
<evidence type="ECO:0000256" key="1">
    <source>
        <dbReference type="SAM" id="MobiDB-lite"/>
    </source>
</evidence>
<dbReference type="GO" id="GO:0006955">
    <property type="term" value="P:immune response"/>
    <property type="evidence" value="ECO:0000318"/>
    <property type="project" value="GO_Central"/>
</dbReference>
<dbReference type="InterPro" id="IPR001304">
    <property type="entry name" value="C-type_lectin-like"/>
</dbReference>
<dbReference type="GO" id="GO:0009897">
    <property type="term" value="C:external side of plasma membrane"/>
    <property type="evidence" value="ECO:0000318"/>
    <property type="project" value="GO_Central"/>
</dbReference>
<dbReference type="GO" id="GO:0030246">
    <property type="term" value="F:carbohydrate binding"/>
    <property type="evidence" value="ECO:0000318"/>
    <property type="project" value="GO_Central"/>
</dbReference>
<dbReference type="SUPFAM" id="SSF49899">
    <property type="entry name" value="Concanavalin A-like lectins/glucanases"/>
    <property type="match status" value="1"/>
</dbReference>
<organism evidence="3 4">
    <name type="scientific">Nematostella vectensis</name>
    <name type="common">Starlet sea anemone</name>
    <dbReference type="NCBI Taxonomy" id="45351"/>
    <lineage>
        <taxon>Eukaryota</taxon>
        <taxon>Metazoa</taxon>
        <taxon>Cnidaria</taxon>
        <taxon>Anthozoa</taxon>
        <taxon>Hexacorallia</taxon>
        <taxon>Actiniaria</taxon>
        <taxon>Edwardsiidae</taxon>
        <taxon>Nematostella</taxon>
    </lineage>
</organism>
<dbReference type="Proteomes" id="UP000001593">
    <property type="component" value="Unassembled WGS sequence"/>
</dbReference>
<proteinExistence type="predicted"/>
<dbReference type="InterPro" id="IPR050111">
    <property type="entry name" value="C-type_lectin/snaclec_domain"/>
</dbReference>
<dbReference type="EMBL" id="DS469582">
    <property type="protein sequence ID" value="EDO41076.1"/>
    <property type="molecule type" value="Genomic_DNA"/>
</dbReference>
<dbReference type="InterPro" id="IPR013320">
    <property type="entry name" value="ConA-like_dom_sf"/>
</dbReference>
<dbReference type="InterPro" id="IPR016186">
    <property type="entry name" value="C-type_lectin-like/link_sf"/>
</dbReference>
<feature type="compositionally biased region" description="Basic residues" evidence="1">
    <location>
        <begin position="7"/>
        <end position="19"/>
    </location>
</feature>
<dbReference type="PROSITE" id="PS50041">
    <property type="entry name" value="C_TYPE_LECTIN_2"/>
    <property type="match status" value="1"/>
</dbReference>
<gene>
    <name evidence="3" type="ORF">NEMVEDRAFT_v1g207088</name>
</gene>
<protein>
    <recommendedName>
        <fullName evidence="2">C-type lectin domain-containing protein</fullName>
    </recommendedName>
</protein>
<dbReference type="Pfam" id="PF00059">
    <property type="entry name" value="Lectin_C"/>
    <property type="match status" value="1"/>
</dbReference>
<keyword evidence="4" id="KW-1185">Reference proteome</keyword>
<dbReference type="PANTHER" id="PTHR22803">
    <property type="entry name" value="MANNOSE, PHOSPHOLIPASE, LECTIN RECEPTOR RELATED"/>
    <property type="match status" value="1"/>
</dbReference>
<dbReference type="OMA" id="HTEIEDY"/>
<dbReference type="HOGENOM" id="CLU_046199_0_0_1"/>
<name>A7S5F5_NEMVE</name>
<dbReference type="InterPro" id="IPR016187">
    <property type="entry name" value="CTDL_fold"/>
</dbReference>
<feature type="domain" description="C-type lectin" evidence="2">
    <location>
        <begin position="310"/>
        <end position="376"/>
    </location>
</feature>
<feature type="region of interest" description="Disordered" evidence="1">
    <location>
        <begin position="1"/>
        <end position="29"/>
    </location>
</feature>
<dbReference type="CDD" id="cd00037">
    <property type="entry name" value="CLECT"/>
    <property type="match status" value="2"/>
</dbReference>